<feature type="transmembrane region" description="Helical" evidence="5">
    <location>
        <begin position="88"/>
        <end position="105"/>
    </location>
</feature>
<accession>A0A1Y2AEN9</accession>
<keyword evidence="7" id="KW-1185">Reference proteome</keyword>
<gene>
    <name evidence="6" type="ORF">BCR39DRAFT_488587</name>
</gene>
<dbReference type="InterPro" id="IPR051617">
    <property type="entry name" value="UNC-93-like_regulator"/>
</dbReference>
<dbReference type="InParanoid" id="A0A1Y2AEN9"/>
<dbReference type="PANTHER" id="PTHR23294:SF19">
    <property type="entry name" value="DUF895 DOMAIN MEMBRANE PROTEIN-RELATED"/>
    <property type="match status" value="1"/>
</dbReference>
<name>A0A1Y2AEN9_9TREE</name>
<reference evidence="6 7" key="1">
    <citation type="submission" date="2016-07" db="EMBL/GenBank/DDBJ databases">
        <title>Pervasive Adenine N6-methylation of Active Genes in Fungi.</title>
        <authorList>
            <consortium name="DOE Joint Genome Institute"/>
            <person name="Mondo S.J."/>
            <person name="Dannebaum R.O."/>
            <person name="Kuo R.C."/>
            <person name="Labutti K."/>
            <person name="Haridas S."/>
            <person name="Kuo A."/>
            <person name="Salamov A."/>
            <person name="Ahrendt S.R."/>
            <person name="Lipzen A."/>
            <person name="Sullivan W."/>
            <person name="Andreopoulos W.B."/>
            <person name="Clum A."/>
            <person name="Lindquist E."/>
            <person name="Daum C."/>
            <person name="Ramamoorthy G.K."/>
            <person name="Gryganskyi A."/>
            <person name="Culley D."/>
            <person name="Magnuson J.K."/>
            <person name="James T.Y."/>
            <person name="O'Malley M.A."/>
            <person name="Stajich J.E."/>
            <person name="Spatafora J.W."/>
            <person name="Visel A."/>
            <person name="Grigoriev I.V."/>
        </authorList>
    </citation>
    <scope>NUCLEOTIDE SEQUENCE [LARGE SCALE GENOMIC DNA]</scope>
    <source>
        <strain evidence="6 7">68-887.2</strain>
    </source>
</reference>
<evidence type="ECO:0000256" key="5">
    <source>
        <dbReference type="SAM" id="Phobius"/>
    </source>
</evidence>
<feature type="transmembrane region" description="Helical" evidence="5">
    <location>
        <begin position="437"/>
        <end position="458"/>
    </location>
</feature>
<organism evidence="6 7">
    <name type="scientific">Naematelia encephala</name>
    <dbReference type="NCBI Taxonomy" id="71784"/>
    <lineage>
        <taxon>Eukaryota</taxon>
        <taxon>Fungi</taxon>
        <taxon>Dikarya</taxon>
        <taxon>Basidiomycota</taxon>
        <taxon>Agaricomycotina</taxon>
        <taxon>Tremellomycetes</taxon>
        <taxon>Tremellales</taxon>
        <taxon>Naemateliaceae</taxon>
        <taxon>Naematelia</taxon>
    </lineage>
</organism>
<feature type="transmembrane region" description="Helical" evidence="5">
    <location>
        <begin position="208"/>
        <end position="228"/>
    </location>
</feature>
<feature type="transmembrane region" description="Helical" evidence="5">
    <location>
        <begin position="48"/>
        <end position="68"/>
    </location>
</feature>
<comment type="caution">
    <text evidence="6">The sequence shown here is derived from an EMBL/GenBank/DDBJ whole genome shotgun (WGS) entry which is preliminary data.</text>
</comment>
<keyword evidence="3 5" id="KW-1133">Transmembrane helix</keyword>
<dbReference type="Gene3D" id="1.20.1250.20">
    <property type="entry name" value="MFS general substrate transporter like domains"/>
    <property type="match status" value="1"/>
</dbReference>
<evidence type="ECO:0000313" key="7">
    <source>
        <dbReference type="Proteomes" id="UP000193986"/>
    </source>
</evidence>
<feature type="transmembrane region" description="Helical" evidence="5">
    <location>
        <begin position="265"/>
        <end position="292"/>
    </location>
</feature>
<dbReference type="InterPro" id="IPR010291">
    <property type="entry name" value="Ion_channel_UNC-93"/>
</dbReference>
<keyword evidence="2 5" id="KW-0812">Transmembrane</keyword>
<dbReference type="Pfam" id="PF05978">
    <property type="entry name" value="UNC-93"/>
    <property type="match status" value="1"/>
</dbReference>
<comment type="subcellular location">
    <subcellularLocation>
        <location evidence="1">Membrane</location>
        <topology evidence="1">Multi-pass membrane protein</topology>
    </subcellularLocation>
</comment>
<keyword evidence="4 5" id="KW-0472">Membrane</keyword>
<evidence type="ECO:0000256" key="4">
    <source>
        <dbReference type="ARBA" id="ARBA00023136"/>
    </source>
</evidence>
<feature type="transmembrane region" description="Helical" evidence="5">
    <location>
        <begin position="331"/>
        <end position="348"/>
    </location>
</feature>
<protein>
    <submittedName>
        <fullName evidence="6">Major facilitator superfamily domain-containing protein</fullName>
    </submittedName>
</protein>
<evidence type="ECO:0000256" key="1">
    <source>
        <dbReference type="ARBA" id="ARBA00004141"/>
    </source>
</evidence>
<feature type="transmembrane region" description="Helical" evidence="5">
    <location>
        <begin position="298"/>
        <end position="319"/>
    </location>
</feature>
<feature type="transmembrane region" description="Helical" evidence="5">
    <location>
        <begin position="376"/>
        <end position="397"/>
    </location>
</feature>
<dbReference type="AlphaFoldDB" id="A0A1Y2AEN9"/>
<dbReference type="GO" id="GO:0016020">
    <property type="term" value="C:membrane"/>
    <property type="evidence" value="ECO:0007669"/>
    <property type="project" value="UniProtKB-SubCell"/>
</dbReference>
<feature type="transmembrane region" description="Helical" evidence="5">
    <location>
        <begin position="112"/>
        <end position="130"/>
    </location>
</feature>
<proteinExistence type="predicted"/>
<feature type="transmembrane region" description="Helical" evidence="5">
    <location>
        <begin position="177"/>
        <end position="196"/>
    </location>
</feature>
<sequence>MENPMSMTPAVPVGHTIPGQQTEKASELDANVSYDGVSHVKPSWYRSVFFQVTIVGICAFLAPGIFNAMSLTGAGGAQSPYLVNTANAILYSLLTVFCIFGGLLTNLIGFRFALMLGASGYALYAGGLYANKVHGTQWLILFGAAMNGISGGIFWCTEGAIMIGYPEPRKVGRYLGLWLGWRNAGTLIGASINLGLNVNTKAAGSLSSSTYIVFIVLQCIGPLVGFFLSEPDKVQRPDGTPVLMKNPSPMAIEAKMMWTRVFTRWDVLALCPIMLYSTWFSSYAGTFLSLYFNVRSRALASFVTSFVSIMANVALGMFLDSTRISKKFKARFAFISVFFILNIAMWIWQTVMQVKYISSPPKALDWSAGATWYQGWGVYVMVLIMYNINANLLYWVISTMSDDPKDAVRLAGLLRGVEGAGGAGGFGMNTHKTLSKYVPLAFNFAFCVVSSIVAYPVIHRIGTPKANSPAPPSDITEVKEEVMQA</sequence>
<dbReference type="SUPFAM" id="SSF103473">
    <property type="entry name" value="MFS general substrate transporter"/>
    <property type="match status" value="1"/>
</dbReference>
<evidence type="ECO:0000256" key="3">
    <source>
        <dbReference type="ARBA" id="ARBA00022989"/>
    </source>
</evidence>
<dbReference type="InterPro" id="IPR036259">
    <property type="entry name" value="MFS_trans_sf"/>
</dbReference>
<evidence type="ECO:0000313" key="6">
    <source>
        <dbReference type="EMBL" id="ORY21048.1"/>
    </source>
</evidence>
<dbReference type="OrthoDB" id="196103at2759"/>
<dbReference type="EMBL" id="MCFC01000119">
    <property type="protein sequence ID" value="ORY21048.1"/>
    <property type="molecule type" value="Genomic_DNA"/>
</dbReference>
<dbReference type="PANTHER" id="PTHR23294">
    <property type="entry name" value="ET TRANSLATION PRODUCT-RELATED"/>
    <property type="match status" value="1"/>
</dbReference>
<feature type="transmembrane region" description="Helical" evidence="5">
    <location>
        <begin position="136"/>
        <end position="156"/>
    </location>
</feature>
<dbReference type="Proteomes" id="UP000193986">
    <property type="component" value="Unassembled WGS sequence"/>
</dbReference>
<evidence type="ECO:0000256" key="2">
    <source>
        <dbReference type="ARBA" id="ARBA00022692"/>
    </source>
</evidence>